<dbReference type="InterPro" id="IPR036691">
    <property type="entry name" value="Endo/exonu/phosph_ase_sf"/>
</dbReference>
<name>A8ZV43_DESOH</name>
<dbReference type="PANTHER" id="PTHR14859">
    <property type="entry name" value="CALCOFLUOR WHITE HYPERSENSITIVE PROTEIN PRECURSOR"/>
    <property type="match status" value="1"/>
</dbReference>
<reference evidence="2 3" key="1">
    <citation type="submission" date="2007-10" db="EMBL/GenBank/DDBJ databases">
        <title>Complete sequence of Desulfococcus oleovorans Hxd3.</title>
        <authorList>
            <consortium name="US DOE Joint Genome Institute"/>
            <person name="Copeland A."/>
            <person name="Lucas S."/>
            <person name="Lapidus A."/>
            <person name="Barry K."/>
            <person name="Glavina del Rio T."/>
            <person name="Dalin E."/>
            <person name="Tice H."/>
            <person name="Pitluck S."/>
            <person name="Kiss H."/>
            <person name="Brettin T."/>
            <person name="Bruce D."/>
            <person name="Detter J.C."/>
            <person name="Han C."/>
            <person name="Schmutz J."/>
            <person name="Larimer F."/>
            <person name="Land M."/>
            <person name="Hauser L."/>
            <person name="Kyrpides N."/>
            <person name="Kim E."/>
            <person name="Wawrik B."/>
            <person name="Richardson P."/>
        </authorList>
    </citation>
    <scope>NUCLEOTIDE SEQUENCE [LARGE SCALE GENOMIC DNA]</scope>
    <source>
        <strain evidence="3">DSM 6200 / JCM 39069 / Hxd3</strain>
    </source>
</reference>
<evidence type="ECO:0000313" key="3">
    <source>
        <dbReference type="Proteomes" id="UP000008561"/>
    </source>
</evidence>
<dbReference type="GO" id="GO:0016020">
    <property type="term" value="C:membrane"/>
    <property type="evidence" value="ECO:0007669"/>
    <property type="project" value="GOC"/>
</dbReference>
<dbReference type="Gene3D" id="3.60.10.10">
    <property type="entry name" value="Endonuclease/exonuclease/phosphatase"/>
    <property type="match status" value="1"/>
</dbReference>
<keyword evidence="3" id="KW-1185">Reference proteome</keyword>
<evidence type="ECO:0000313" key="2">
    <source>
        <dbReference type="EMBL" id="ABW68133.1"/>
    </source>
</evidence>
<dbReference type="AlphaFoldDB" id="A8ZV43"/>
<dbReference type="Proteomes" id="UP000008561">
    <property type="component" value="Chromosome"/>
</dbReference>
<dbReference type="KEGG" id="dol:Dole_2329"/>
<dbReference type="STRING" id="96561.Dole_2329"/>
<dbReference type="GO" id="GO:0004519">
    <property type="term" value="F:endonuclease activity"/>
    <property type="evidence" value="ECO:0007669"/>
    <property type="project" value="UniProtKB-KW"/>
</dbReference>
<dbReference type="Pfam" id="PF03372">
    <property type="entry name" value="Exo_endo_phos"/>
    <property type="match status" value="1"/>
</dbReference>
<protein>
    <submittedName>
        <fullName evidence="2">Endonuclease/exonuclease/phosphatase</fullName>
    </submittedName>
</protein>
<proteinExistence type="predicted"/>
<dbReference type="eggNOG" id="COG3568">
    <property type="taxonomic scope" value="Bacteria"/>
</dbReference>
<keyword evidence="2" id="KW-0540">Nuclease</keyword>
<keyword evidence="2" id="KW-0255">Endonuclease</keyword>
<dbReference type="RefSeq" id="WP_012175745.1">
    <property type="nucleotide sequence ID" value="NC_009943.1"/>
</dbReference>
<keyword evidence="2" id="KW-0378">Hydrolase</keyword>
<evidence type="ECO:0000259" key="1">
    <source>
        <dbReference type="Pfam" id="PF03372"/>
    </source>
</evidence>
<accession>A8ZV43</accession>
<dbReference type="SUPFAM" id="SSF56219">
    <property type="entry name" value="DNase I-like"/>
    <property type="match status" value="1"/>
</dbReference>
<dbReference type="InterPro" id="IPR005135">
    <property type="entry name" value="Endo/exonuclease/phosphatase"/>
</dbReference>
<sequence>MASHRFLLYNIRYGTGSGGWRFHAPVPFSGYFRKTQKAFPEIASFIRSCDPDMVGLVEVDGGSGRHNGINQARQVAEELGYHCVFQTKYKPSPFSRAIPIMGKQGNAVLARHDILGHRYHYFEKGIKRLIIEVELEDVVLFLVHLSLHPGHRQQQLAELGLLIRGVGKPVIVGGDFNAFAGSRELAGFLSATGLVSANAANVRTFPSKRPRWELDYIFHSRQVRVNDMHAPSVRFSDHLPLVCDFTIK</sequence>
<dbReference type="GO" id="GO:0006506">
    <property type="term" value="P:GPI anchor biosynthetic process"/>
    <property type="evidence" value="ECO:0007669"/>
    <property type="project" value="TreeGrafter"/>
</dbReference>
<dbReference type="OrthoDB" id="155529at2"/>
<dbReference type="InterPro" id="IPR051916">
    <property type="entry name" value="GPI-anchor_lipid_remodeler"/>
</dbReference>
<keyword evidence="2" id="KW-0269">Exonuclease</keyword>
<dbReference type="EMBL" id="CP000859">
    <property type="protein sequence ID" value="ABW68133.1"/>
    <property type="molecule type" value="Genomic_DNA"/>
</dbReference>
<gene>
    <name evidence="2" type="ordered locus">Dole_2329</name>
</gene>
<dbReference type="GO" id="GO:0004527">
    <property type="term" value="F:exonuclease activity"/>
    <property type="evidence" value="ECO:0007669"/>
    <property type="project" value="UniProtKB-KW"/>
</dbReference>
<dbReference type="HOGENOM" id="CLU_060500_4_2_7"/>
<feature type="domain" description="Endonuclease/exonuclease/phosphatase" evidence="1">
    <location>
        <begin position="41"/>
        <end position="238"/>
    </location>
</feature>
<dbReference type="PANTHER" id="PTHR14859:SF1">
    <property type="entry name" value="PGAP2-INTERACTING PROTEIN"/>
    <property type="match status" value="1"/>
</dbReference>
<organism evidence="2 3">
    <name type="scientific">Desulfosudis oleivorans (strain DSM 6200 / JCM 39069 / Hxd3)</name>
    <name type="common">Desulfococcus oleovorans</name>
    <dbReference type="NCBI Taxonomy" id="96561"/>
    <lineage>
        <taxon>Bacteria</taxon>
        <taxon>Pseudomonadati</taxon>
        <taxon>Thermodesulfobacteriota</taxon>
        <taxon>Desulfobacteria</taxon>
        <taxon>Desulfobacterales</taxon>
        <taxon>Desulfosudaceae</taxon>
        <taxon>Desulfosudis</taxon>
    </lineage>
</organism>